<accession>A0A436ZMT8</accession>
<dbReference type="AlphaFoldDB" id="A0A436ZMT8"/>
<proteinExistence type="predicted"/>
<evidence type="ECO:0000313" key="3">
    <source>
        <dbReference type="Proteomes" id="UP000283090"/>
    </source>
</evidence>
<feature type="compositionally biased region" description="Basic and acidic residues" evidence="1">
    <location>
        <begin position="404"/>
        <end position="413"/>
    </location>
</feature>
<comment type="caution">
    <text evidence="2">The sequence shown here is derived from an EMBL/GenBank/DDBJ whole genome shotgun (WGS) entry which is preliminary data.</text>
</comment>
<dbReference type="RefSeq" id="XP_067485730.1">
    <property type="nucleotide sequence ID" value="XM_067637776.1"/>
</dbReference>
<dbReference type="PANTHER" id="PTHR38116:SF8">
    <property type="entry name" value="BZIP DOMAIN-CONTAINING PROTEIN"/>
    <property type="match status" value="1"/>
</dbReference>
<feature type="compositionally biased region" description="Polar residues" evidence="1">
    <location>
        <begin position="382"/>
        <end position="394"/>
    </location>
</feature>
<dbReference type="Proteomes" id="UP000283090">
    <property type="component" value="Unassembled WGS sequence"/>
</dbReference>
<evidence type="ECO:0000256" key="1">
    <source>
        <dbReference type="SAM" id="MobiDB-lite"/>
    </source>
</evidence>
<name>A0A436ZMT8_ARTFL</name>
<dbReference type="VEuPathDB" id="FungiDB:DFL_008091"/>
<dbReference type="SUPFAM" id="SSF57959">
    <property type="entry name" value="Leucine zipper domain"/>
    <property type="match status" value="1"/>
</dbReference>
<feature type="compositionally biased region" description="Basic and acidic residues" evidence="1">
    <location>
        <begin position="570"/>
        <end position="584"/>
    </location>
</feature>
<dbReference type="EMBL" id="SAEB01000012">
    <property type="protein sequence ID" value="RVD80186.1"/>
    <property type="molecule type" value="Genomic_DNA"/>
</dbReference>
<feature type="compositionally biased region" description="Polar residues" evidence="1">
    <location>
        <begin position="549"/>
        <end position="558"/>
    </location>
</feature>
<dbReference type="Gene3D" id="1.20.5.170">
    <property type="match status" value="1"/>
</dbReference>
<organism evidence="2 3">
    <name type="scientific">Arthrobotrys flagrans</name>
    <name type="common">Nematode-trapping fungus</name>
    <name type="synonym">Trichothecium flagrans</name>
    <dbReference type="NCBI Taxonomy" id="97331"/>
    <lineage>
        <taxon>Eukaryota</taxon>
        <taxon>Fungi</taxon>
        <taxon>Dikarya</taxon>
        <taxon>Ascomycota</taxon>
        <taxon>Pezizomycotina</taxon>
        <taxon>Orbiliomycetes</taxon>
        <taxon>Orbiliales</taxon>
        <taxon>Orbiliaceae</taxon>
        <taxon>Arthrobotrys</taxon>
    </lineage>
</organism>
<dbReference type="PANTHER" id="PTHR38116">
    <property type="entry name" value="CHROMOSOME 7, WHOLE GENOME SHOTGUN SEQUENCE"/>
    <property type="match status" value="1"/>
</dbReference>
<dbReference type="GO" id="GO:0003700">
    <property type="term" value="F:DNA-binding transcription factor activity"/>
    <property type="evidence" value="ECO:0007669"/>
    <property type="project" value="InterPro"/>
</dbReference>
<dbReference type="GeneID" id="93590402"/>
<feature type="region of interest" description="Disordered" evidence="1">
    <location>
        <begin position="847"/>
        <end position="867"/>
    </location>
</feature>
<dbReference type="CDD" id="cd14688">
    <property type="entry name" value="bZIP_YAP"/>
    <property type="match status" value="1"/>
</dbReference>
<protein>
    <recommendedName>
        <fullName evidence="4">BZIP domain-containing protein</fullName>
    </recommendedName>
</protein>
<dbReference type="InterPro" id="IPR046347">
    <property type="entry name" value="bZIP_sf"/>
</dbReference>
<feature type="region of interest" description="Disordered" evidence="1">
    <location>
        <begin position="382"/>
        <end position="413"/>
    </location>
</feature>
<feature type="region of interest" description="Disordered" evidence="1">
    <location>
        <begin position="549"/>
        <end position="595"/>
    </location>
</feature>
<sequence>MANTLFEVVMRTRDNLFYNVGAVDPDDVTMEFSYTVAILNRDFLENFRDAIKFQDFPSVVSDSDVSLEHRLVTVFVDPNKMTRMRKALPKLRDRLSHMMAEGLGRAWDILNEVGSLDSRIAGVNKTIKEQEKAAEEKARGTKAKKKTNDFTKLEFDLGDGGAGEEPCPKEADSLILKGFGAMAEILRVLEVPQLPATELPAQVAKDLTFYPEPAPKYMRLSYIETMASPMNQNTSLGGLLQAPQEQNTREAMFREGLSGLEPELTDRTDRAFEDLINIILISLDLRDPEADSESQQEVQLVRESSDPIDNVEHLKLLSTDVSPSARSLLNPGYIPSSRNYSPPRRSIFSARARVCEAVKHKFEFLPPTVPERAVPSLAMSNPASEISAVATTSQPRKKRKLTEKRRAQNREAQRLFRERKRKKVFQALQQSTDPEYWNRRLSSSVDHPNPVHHSIELPVEASPTGHTNASVHFEIPTKISSEQELNEAARQLYNYDVDYAREKQAGRNLSVPRLISLHWLLNDPNDPAPTPDTIPGIYDTTTAGLNIHNSNATGSGSQVLIDLDNGESSRQPEDPPPRGVREASFDPLPDPGDDVIEIQRPQSLAHPTGFFAPTPVEQASGGYSLQDIIEAGLEALASKDYTLDIRLSRSQRMRDKEQREASIEDIGTKALKELLIYIPSPCRTHMNLHEITTFKAVVINAKIIGLWNPMPEDFKDPYKSPFVQAYFMNDQSVEKVKEKYANVSESLKPSALQCRTPHKAYIDVFPFPGFREKVIEAGSKGLLNEIEFCADLGRSALMCWGSGQGKHGGEPWNPRSWEAQPWFIKKWEDLIDDELRECSKFWSDLRNGGREGPEGQASSFTPDILLS</sequence>
<gene>
    <name evidence="2" type="ORF">DFL_008091</name>
</gene>
<evidence type="ECO:0008006" key="4">
    <source>
        <dbReference type="Google" id="ProtNLM"/>
    </source>
</evidence>
<reference evidence="2 3" key="1">
    <citation type="submission" date="2019-01" db="EMBL/GenBank/DDBJ databases">
        <title>Intercellular communication is required for trap formation in the nematode-trapping fungus Duddingtonia flagrans.</title>
        <authorList>
            <person name="Youssar L."/>
            <person name="Wernet V."/>
            <person name="Hensel N."/>
            <person name="Hildebrandt H.-G."/>
            <person name="Fischer R."/>
        </authorList>
    </citation>
    <scope>NUCLEOTIDE SEQUENCE [LARGE SCALE GENOMIC DNA]</scope>
    <source>
        <strain evidence="2 3">CBS H-5679</strain>
    </source>
</reference>
<keyword evidence="3" id="KW-1185">Reference proteome</keyword>
<dbReference type="Pfam" id="PF11905">
    <property type="entry name" value="DUF3425"/>
    <property type="match status" value="1"/>
</dbReference>
<dbReference type="OrthoDB" id="5973539at2759"/>
<dbReference type="InterPro" id="IPR021833">
    <property type="entry name" value="DUF3425"/>
</dbReference>
<evidence type="ECO:0000313" key="2">
    <source>
        <dbReference type="EMBL" id="RVD80186.1"/>
    </source>
</evidence>